<feature type="repeat" description="ANK" evidence="3">
    <location>
        <begin position="568"/>
        <end position="600"/>
    </location>
</feature>
<dbReference type="SUPFAM" id="SSF48403">
    <property type="entry name" value="Ankyrin repeat"/>
    <property type="match status" value="2"/>
</dbReference>
<keyword evidence="2 3" id="KW-0040">ANK repeat</keyword>
<dbReference type="CDD" id="cd03716">
    <property type="entry name" value="SOCS_ASB_like"/>
    <property type="match status" value="1"/>
</dbReference>
<feature type="compositionally biased region" description="Basic and acidic residues" evidence="4">
    <location>
        <begin position="323"/>
        <end position="337"/>
    </location>
</feature>
<feature type="repeat" description="ANK" evidence="3">
    <location>
        <begin position="440"/>
        <end position="472"/>
    </location>
</feature>
<accession>A0AAE1EGH2</accession>
<comment type="caution">
    <text evidence="6">The sequence shown here is derived from an EMBL/GenBank/DDBJ whole genome shotgun (WGS) entry which is preliminary data.</text>
</comment>
<evidence type="ECO:0000256" key="4">
    <source>
        <dbReference type="SAM" id="MobiDB-lite"/>
    </source>
</evidence>
<dbReference type="PANTHER" id="PTHR24198">
    <property type="entry name" value="ANKYRIN REPEAT AND PROTEIN KINASE DOMAIN-CONTAINING PROTEIN"/>
    <property type="match status" value="1"/>
</dbReference>
<evidence type="ECO:0000256" key="1">
    <source>
        <dbReference type="ARBA" id="ARBA00022737"/>
    </source>
</evidence>
<dbReference type="Gene3D" id="1.25.40.20">
    <property type="entry name" value="Ankyrin repeat-containing domain"/>
    <property type="match status" value="3"/>
</dbReference>
<feature type="compositionally biased region" description="Basic residues" evidence="4">
    <location>
        <begin position="308"/>
        <end position="322"/>
    </location>
</feature>
<feature type="repeat" description="ANK" evidence="3">
    <location>
        <begin position="643"/>
        <end position="675"/>
    </location>
</feature>
<evidence type="ECO:0000256" key="2">
    <source>
        <dbReference type="ARBA" id="ARBA00023043"/>
    </source>
</evidence>
<feature type="repeat" description="ANK" evidence="3">
    <location>
        <begin position="473"/>
        <end position="505"/>
    </location>
</feature>
<dbReference type="PROSITE" id="PS50297">
    <property type="entry name" value="ANK_REP_REGION"/>
    <property type="match status" value="6"/>
</dbReference>
<dbReference type="Pfam" id="PF12796">
    <property type="entry name" value="Ank_2"/>
    <property type="match status" value="3"/>
</dbReference>
<protein>
    <recommendedName>
        <fullName evidence="5">SOCS box domain-containing protein</fullName>
    </recommendedName>
</protein>
<evidence type="ECO:0000313" key="7">
    <source>
        <dbReference type="Proteomes" id="UP001286313"/>
    </source>
</evidence>
<dbReference type="PANTHER" id="PTHR24198:SF165">
    <property type="entry name" value="ANKYRIN REPEAT-CONTAINING PROTEIN-RELATED"/>
    <property type="match status" value="1"/>
</dbReference>
<gene>
    <name evidence="6" type="ORF">Pcinc_041883</name>
</gene>
<feature type="repeat" description="ANK" evidence="3">
    <location>
        <begin position="374"/>
        <end position="406"/>
    </location>
</feature>
<evidence type="ECO:0000256" key="3">
    <source>
        <dbReference type="PROSITE-ProRule" id="PRU00023"/>
    </source>
</evidence>
<feature type="repeat" description="ANK" evidence="3">
    <location>
        <begin position="407"/>
        <end position="439"/>
    </location>
</feature>
<feature type="compositionally biased region" description="Basic and acidic residues" evidence="4">
    <location>
        <begin position="193"/>
        <end position="203"/>
    </location>
</feature>
<feature type="compositionally biased region" description="Polar residues" evidence="4">
    <location>
        <begin position="246"/>
        <end position="255"/>
    </location>
</feature>
<dbReference type="PROSITE" id="PS50225">
    <property type="entry name" value="SOCS"/>
    <property type="match status" value="1"/>
</dbReference>
<feature type="region of interest" description="Disordered" evidence="4">
    <location>
        <begin position="79"/>
        <end position="138"/>
    </location>
</feature>
<feature type="region of interest" description="Disordered" evidence="4">
    <location>
        <begin position="169"/>
        <end position="208"/>
    </location>
</feature>
<feature type="domain" description="SOCS box" evidence="5">
    <location>
        <begin position="718"/>
        <end position="772"/>
    </location>
</feature>
<dbReference type="InterPro" id="IPR036770">
    <property type="entry name" value="Ankyrin_rpt-contain_sf"/>
</dbReference>
<keyword evidence="1" id="KW-0677">Repeat</keyword>
<sequence>MATLAAMADMLYEAINNGDVDAVMDLLKKGANVNVVPSCGRTALGRAAQLGHLAIVCLLLDAEKFYTTPEEEDIHPETLFNCVSPGAGGASQGPGSSLYPSSRPQDPSTPTSTSTSPLSPSGLHPGMGTTLRSPQPHKCCSPSVDSETCTCSDELWGLDLSDNNQHSDWEAGLCQDTPATATTTTTTTTTITSKEEGPERDVDNSCPLPACTHTATLTTPQPPQYPPSNIGYYVFKYREEEEDTGDSSGPVVSSTEDSDSAILGGGERPRHHLHHPHRHSSSVLLHRTLGRGRANIASSDSEFETENRRRRRHARHNHRPHRHDRDNGRHKLPEGSSHRSSPWLAQLHSEYLSRGLSSPWSLNRSCDINQQDAYGRSALHYATEQGHTYIVHMLIKSGVSVDTPDAEHMTALHLAVQRGLVEVITLLLEAGARVNNKMNDKSSPLHIAASRGYSDIVRVLLERGAKVDSLDGSDRTALILAVSRANYKVVQLLLQHGAKVNIEEIHGYTPLCEAVWRKDTRLVQMLLAAGAKVTQSHFLLHYAVLHRHYQLAELLVGARCMVNLRDDNGDTPLILAARTCQPPVIRLLLNNGANTNYPNGLTGTTPLHEAVEGTRDAQFVDFTVVFGLLRSHGARLDVETLTQGDTPLYRALLLEKNKAAALLIRQGCNVNLQTPSATPDYLHMIAVRGNAPLATLLVLAGFNLWQSEWLSAPATPGTLMARLAKVRCQPLTLAELCRIRMRRRLGERIQSCLEASPLPPRVMRFLMLEDVAEVDL</sequence>
<organism evidence="6 7">
    <name type="scientific">Petrolisthes cinctipes</name>
    <name type="common">Flat porcelain crab</name>
    <dbReference type="NCBI Taxonomy" id="88211"/>
    <lineage>
        <taxon>Eukaryota</taxon>
        <taxon>Metazoa</taxon>
        <taxon>Ecdysozoa</taxon>
        <taxon>Arthropoda</taxon>
        <taxon>Crustacea</taxon>
        <taxon>Multicrustacea</taxon>
        <taxon>Malacostraca</taxon>
        <taxon>Eumalacostraca</taxon>
        <taxon>Eucarida</taxon>
        <taxon>Decapoda</taxon>
        <taxon>Pleocyemata</taxon>
        <taxon>Anomura</taxon>
        <taxon>Galatheoidea</taxon>
        <taxon>Porcellanidae</taxon>
        <taxon>Petrolisthes</taxon>
    </lineage>
</organism>
<dbReference type="AlphaFoldDB" id="A0AAE1EGH2"/>
<dbReference type="SMART" id="SM00969">
    <property type="entry name" value="SOCS_box"/>
    <property type="match status" value="1"/>
</dbReference>
<feature type="region of interest" description="Disordered" evidence="4">
    <location>
        <begin position="240"/>
        <end position="341"/>
    </location>
</feature>
<dbReference type="InterPro" id="IPR002110">
    <property type="entry name" value="Ankyrin_rpt"/>
</dbReference>
<dbReference type="SMART" id="SM00248">
    <property type="entry name" value="ANK"/>
    <property type="match status" value="11"/>
</dbReference>
<dbReference type="Pfam" id="PF13637">
    <property type="entry name" value="Ank_4"/>
    <property type="match status" value="1"/>
</dbReference>
<feature type="compositionally biased region" description="Low complexity" evidence="4">
    <location>
        <begin position="93"/>
        <end position="121"/>
    </location>
</feature>
<dbReference type="EMBL" id="JAWQEG010007883">
    <property type="protein sequence ID" value="KAK3851474.1"/>
    <property type="molecule type" value="Genomic_DNA"/>
</dbReference>
<dbReference type="PROSITE" id="PS50088">
    <property type="entry name" value="ANK_REPEAT"/>
    <property type="match status" value="7"/>
</dbReference>
<dbReference type="InterPro" id="IPR001496">
    <property type="entry name" value="SOCS_box"/>
</dbReference>
<evidence type="ECO:0000313" key="6">
    <source>
        <dbReference type="EMBL" id="KAK3851474.1"/>
    </source>
</evidence>
<proteinExistence type="predicted"/>
<dbReference type="PRINTS" id="PR01415">
    <property type="entry name" value="ANKYRIN"/>
</dbReference>
<feature type="compositionally biased region" description="Low complexity" evidence="4">
    <location>
        <begin position="177"/>
        <end position="192"/>
    </location>
</feature>
<dbReference type="Proteomes" id="UP001286313">
    <property type="component" value="Unassembled WGS sequence"/>
</dbReference>
<keyword evidence="7" id="KW-1185">Reference proteome</keyword>
<evidence type="ECO:0000259" key="5">
    <source>
        <dbReference type="PROSITE" id="PS50225"/>
    </source>
</evidence>
<name>A0AAE1EGH2_PETCI</name>
<feature type="repeat" description="ANK" evidence="3">
    <location>
        <begin position="506"/>
        <end position="538"/>
    </location>
</feature>
<reference evidence="6" key="1">
    <citation type="submission" date="2023-10" db="EMBL/GenBank/DDBJ databases">
        <title>Genome assemblies of two species of porcelain crab, Petrolisthes cinctipes and Petrolisthes manimaculis (Anomura: Porcellanidae).</title>
        <authorList>
            <person name="Angst P."/>
        </authorList>
    </citation>
    <scope>NUCLEOTIDE SEQUENCE</scope>
    <source>
        <strain evidence="6">PB745_01</strain>
        <tissue evidence="6">Gill</tissue>
    </source>
</reference>
<feature type="compositionally biased region" description="Basic residues" evidence="4">
    <location>
        <begin position="269"/>
        <end position="280"/>
    </location>
</feature>